<dbReference type="Pfam" id="PF01863">
    <property type="entry name" value="YgjP-like"/>
    <property type="match status" value="1"/>
</dbReference>
<dbReference type="CDD" id="cd07344">
    <property type="entry name" value="M48_yhfN_like"/>
    <property type="match status" value="1"/>
</dbReference>
<evidence type="ECO:0000313" key="3">
    <source>
        <dbReference type="EMBL" id="GGC66769.1"/>
    </source>
</evidence>
<dbReference type="PANTHER" id="PTHR30399:SF1">
    <property type="entry name" value="UTP PYROPHOSPHATASE"/>
    <property type="match status" value="1"/>
</dbReference>
<evidence type="ECO:0000259" key="2">
    <source>
        <dbReference type="Pfam" id="PF01863"/>
    </source>
</evidence>
<name>A0A916UD81_9ACTN</name>
<reference evidence="3" key="2">
    <citation type="submission" date="2020-09" db="EMBL/GenBank/DDBJ databases">
        <authorList>
            <person name="Sun Q."/>
            <person name="Zhou Y."/>
        </authorList>
    </citation>
    <scope>NUCLEOTIDE SEQUENCE</scope>
    <source>
        <strain evidence="3">CGMCC 1.15478</strain>
    </source>
</reference>
<reference evidence="3" key="1">
    <citation type="journal article" date="2014" name="Int. J. Syst. Evol. Microbiol.">
        <title>Complete genome sequence of Corynebacterium casei LMG S-19264T (=DSM 44701T), isolated from a smear-ripened cheese.</title>
        <authorList>
            <consortium name="US DOE Joint Genome Institute (JGI-PGF)"/>
            <person name="Walter F."/>
            <person name="Albersmeier A."/>
            <person name="Kalinowski J."/>
            <person name="Ruckert C."/>
        </authorList>
    </citation>
    <scope>NUCLEOTIDE SEQUENCE</scope>
    <source>
        <strain evidence="3">CGMCC 1.15478</strain>
    </source>
</reference>
<evidence type="ECO:0000313" key="4">
    <source>
        <dbReference type="Proteomes" id="UP000641514"/>
    </source>
</evidence>
<dbReference type="Proteomes" id="UP000641514">
    <property type="component" value="Unassembled WGS sequence"/>
</dbReference>
<comment type="caution">
    <text evidence="3">The sequence shown here is derived from an EMBL/GenBank/DDBJ whole genome shotgun (WGS) entry which is preliminary data.</text>
</comment>
<organism evidence="3 4">
    <name type="scientific">Hoyosella rhizosphaerae</name>
    <dbReference type="NCBI Taxonomy" id="1755582"/>
    <lineage>
        <taxon>Bacteria</taxon>
        <taxon>Bacillati</taxon>
        <taxon>Actinomycetota</taxon>
        <taxon>Actinomycetes</taxon>
        <taxon>Mycobacteriales</taxon>
        <taxon>Hoyosellaceae</taxon>
        <taxon>Hoyosella</taxon>
    </lineage>
</organism>
<feature type="domain" description="YgjP-like metallopeptidase" evidence="2">
    <location>
        <begin position="133"/>
        <end position="192"/>
    </location>
</feature>
<dbReference type="InterPro" id="IPR002725">
    <property type="entry name" value="YgjP-like_metallopeptidase"/>
</dbReference>
<proteinExistence type="predicted"/>
<accession>A0A916UD81</accession>
<evidence type="ECO:0000256" key="1">
    <source>
        <dbReference type="SAM" id="MobiDB-lite"/>
    </source>
</evidence>
<dbReference type="Gene3D" id="3.30.2010.10">
    <property type="entry name" value="Metalloproteases ('zincins'), catalytic domain"/>
    <property type="match status" value="1"/>
</dbReference>
<sequence>MTMSDGAQRAHEAAEISATSGTAVRPHAIRPLQQHASDPPMNVAQVEVRRSERRRKTVSARREGDRIIVLVPSGLPLAAEAEVVDRMISKLEKADQRRTLGKDVSDERLFDRAMLLSRRWLDGSAVPTRVEWVPAMRTRWASCTPDDGTIRVSNLLQAVPEYVLDYVLVHELAHLVIPGGHPPEFWELVDRFPRTERAIGFLEAYSRMNTTPTAQHSTATN</sequence>
<keyword evidence="4" id="KW-1185">Reference proteome</keyword>
<dbReference type="EMBL" id="BMJH01000002">
    <property type="protein sequence ID" value="GGC66769.1"/>
    <property type="molecule type" value="Genomic_DNA"/>
</dbReference>
<gene>
    <name evidence="3" type="ORF">GCM10011410_19230</name>
</gene>
<feature type="region of interest" description="Disordered" evidence="1">
    <location>
        <begin position="1"/>
        <end position="58"/>
    </location>
</feature>
<dbReference type="InterPro" id="IPR053136">
    <property type="entry name" value="UTP_pyrophosphatase-like"/>
</dbReference>
<dbReference type="AlphaFoldDB" id="A0A916UD81"/>
<dbReference type="PANTHER" id="PTHR30399">
    <property type="entry name" value="UNCHARACTERIZED PROTEIN YGJP"/>
    <property type="match status" value="1"/>
</dbReference>
<protein>
    <recommendedName>
        <fullName evidence="2">YgjP-like metallopeptidase domain-containing protein</fullName>
    </recommendedName>
</protein>